<keyword evidence="5" id="KW-0805">Transcription regulation</keyword>
<dbReference type="Proteomes" id="UP000694864">
    <property type="component" value="Chromosome 3"/>
</dbReference>
<evidence type="ECO:0000256" key="8">
    <source>
        <dbReference type="SAM" id="MobiDB-lite"/>
    </source>
</evidence>
<dbReference type="PANTHER" id="PTHR48249:SF3">
    <property type="entry name" value="MEDIATOR OF RNA POLYMERASE II TRANSCRIPTION SUBUNIT 13"/>
    <property type="match status" value="1"/>
</dbReference>
<keyword evidence="6" id="KW-0804">Transcription</keyword>
<dbReference type="PANTHER" id="PTHR48249">
    <property type="entry name" value="MEDIATOR OF RNA POLYMERASE II TRANSCRIPTION SUBUNIT 13"/>
    <property type="match status" value="1"/>
</dbReference>
<evidence type="ECO:0000313" key="10">
    <source>
        <dbReference type="Proteomes" id="UP000694864"/>
    </source>
</evidence>
<evidence type="ECO:0000256" key="7">
    <source>
        <dbReference type="ARBA" id="ARBA00023242"/>
    </source>
</evidence>
<feature type="region of interest" description="Disordered" evidence="8">
    <location>
        <begin position="408"/>
        <end position="437"/>
    </location>
</feature>
<keyword evidence="10" id="KW-1185">Reference proteome</keyword>
<keyword evidence="7" id="KW-0539">Nucleus</keyword>
<evidence type="ECO:0000256" key="6">
    <source>
        <dbReference type="ARBA" id="ARBA00023163"/>
    </source>
</evidence>
<name>A0ABM1RCE3_CAMSA</name>
<feature type="compositionally biased region" description="Low complexity" evidence="8">
    <location>
        <begin position="364"/>
        <end position="387"/>
    </location>
</feature>
<dbReference type="InterPro" id="IPR021643">
    <property type="entry name" value="Mediator_Med13_N"/>
</dbReference>
<dbReference type="Pfam" id="PF11597">
    <property type="entry name" value="Med13_N"/>
    <property type="match status" value="1"/>
</dbReference>
<reference evidence="10" key="1">
    <citation type="journal article" date="2014" name="Nat. Commun.">
        <title>The emerging biofuel crop Camelina sativa retains a highly undifferentiated hexaploid genome structure.</title>
        <authorList>
            <person name="Kagale S."/>
            <person name="Koh C."/>
            <person name="Nixon J."/>
            <person name="Bollina V."/>
            <person name="Clarke W.E."/>
            <person name="Tuteja R."/>
            <person name="Spillane C."/>
            <person name="Robinson S.J."/>
            <person name="Links M.G."/>
            <person name="Clarke C."/>
            <person name="Higgins E.E."/>
            <person name="Huebert T."/>
            <person name="Sharpe A.G."/>
            <person name="Parkin I.A."/>
        </authorList>
    </citation>
    <scope>NUCLEOTIDE SEQUENCE [LARGE SCALE GENOMIC DNA]</scope>
    <source>
        <strain evidence="10">cv. DH55</strain>
    </source>
</reference>
<evidence type="ECO:0000256" key="2">
    <source>
        <dbReference type="ARBA" id="ARBA00009354"/>
    </source>
</evidence>
<proteinExistence type="inferred from homology"/>
<keyword evidence="4" id="KW-0678">Repressor</keyword>
<dbReference type="GeneID" id="104779369"/>
<feature type="compositionally biased region" description="Low complexity" evidence="8">
    <location>
        <begin position="856"/>
        <end position="867"/>
    </location>
</feature>
<gene>
    <name evidence="11" type="primary">LOC104779369</name>
</gene>
<evidence type="ECO:0000313" key="11">
    <source>
        <dbReference type="RefSeq" id="XP_019096681.1"/>
    </source>
</evidence>
<comment type="subcellular location">
    <subcellularLocation>
        <location evidence="1">Nucleus</location>
    </subcellularLocation>
</comment>
<dbReference type="RefSeq" id="XP_019096681.1">
    <property type="nucleotide sequence ID" value="XM_019241136.1"/>
</dbReference>
<feature type="region of interest" description="Disordered" evidence="8">
    <location>
        <begin position="364"/>
        <end position="394"/>
    </location>
</feature>
<sequence length="1125" mass="122251">MWTNVFRIGGLHNVSWFQFLPSETELNPGSDRRRKGFLPLGPILLLDLGIHLKVYTTLLYLTIIPRRCSDEKIKLWLFLPGRHSSITDKAQSAVSKLRVVASGIWVAPGDSEEISVAFSQSLRNCIERALTGLSYMRFGDVFSKFSPQSEEYLRRGQPTVEFIFAATEEAVFVHVIISAKNVRTLSSGDAERLLKSSLKNSSHKPPVIVSPHGMRGSLTGFCPNDLVKQVYFSSGNLRTSSGYIGLPSHVGRGSRLINGNHSYVEVTLGCCQNRDDNTSQMNSTFAVNLPHNQCPEPSVGSKDHRKGQPDPLSVCEKKFIYPAEAVLVPILQSSFAKFSLKRAGDFDFLGASGNKSDGFYEKSGYNSSGSSRNSSISSTSSASSGSGWRMTSRTGDLDADADSLTCRQSGLTCNDDRSKMGSKRPRTGMAESSGQVGIESDQIGWDWDDVDDDDDREGGMDIRALLSEFGDFGDFFENDALPFGEPPGTAESHALMIPPESADVGSSPVDMMDVSDQIVLPVGFSSFESFNPVPPIIDECLIKSQDVPNSSITSVPSNQMSISSTGEFDHLMKAEAMMTFAPEYGAVEAPMSEISSTTSNYVYGATPPATDSDGAADKILNGSKACIGNNDGRTLFNLKKHYTQVEGRKDQLPTLISDNNSTKEGVSQSKHSKHSAANVVKIVQGKKTDGISAVVSALLSSKTLLATDVGSVMFQAFMCKMRHIATSSKLSSPVSLTRLSGNFFLNQLPNEPSTLTDNISARNEIYKKDIPTRIAGDFDGGMLDSHMSAPVGIGNFFELEYLEWQKAIYSAGGPEIKKWPIQLRRSAPSGIASNSNGSSLQQQDLSLIQERASSTSTLYSSHSKPSTFVKGSMGQSAGRKQIMGGQTISGTPRGLFQWVHSISFASISLDHSLHFVLPAELVSAGGGQSSTGMSSVNYIEGFTPVKSIGSTAFSYMMIPSPNMRFLHPSPLQLPTCLTAESPPLAHLLHSKGCAIPLSTGFVVSKAVPSMRKDSRINVKEEWPSVLSVSLVDYYGGYDHAHDKILQGIMKQGGGTKETRDFEVESHLILESIAAELHALSWMTVSPAYLDRRTALPFHCDMVLRLRRLLHFADKELSRLPDKSRV</sequence>
<evidence type="ECO:0000256" key="3">
    <source>
        <dbReference type="ARBA" id="ARBA00019618"/>
    </source>
</evidence>
<feature type="region of interest" description="Disordered" evidence="8">
    <location>
        <begin position="856"/>
        <end position="875"/>
    </location>
</feature>
<dbReference type="InterPro" id="IPR051139">
    <property type="entry name" value="Mediator_complx_sub13"/>
</dbReference>
<accession>A0ABM1RCE3</accession>
<reference evidence="11" key="2">
    <citation type="submission" date="2025-08" db="UniProtKB">
        <authorList>
            <consortium name="RefSeq"/>
        </authorList>
    </citation>
    <scope>IDENTIFICATION</scope>
    <source>
        <tissue evidence="11">Leaf</tissue>
    </source>
</reference>
<organism evidence="10 11">
    <name type="scientific">Camelina sativa</name>
    <name type="common">False flax</name>
    <name type="synonym">Myagrum sativum</name>
    <dbReference type="NCBI Taxonomy" id="90675"/>
    <lineage>
        <taxon>Eukaryota</taxon>
        <taxon>Viridiplantae</taxon>
        <taxon>Streptophyta</taxon>
        <taxon>Embryophyta</taxon>
        <taxon>Tracheophyta</taxon>
        <taxon>Spermatophyta</taxon>
        <taxon>Magnoliopsida</taxon>
        <taxon>eudicotyledons</taxon>
        <taxon>Gunneridae</taxon>
        <taxon>Pentapetalae</taxon>
        <taxon>rosids</taxon>
        <taxon>malvids</taxon>
        <taxon>Brassicales</taxon>
        <taxon>Brassicaceae</taxon>
        <taxon>Camelineae</taxon>
        <taxon>Camelina</taxon>
    </lineage>
</organism>
<feature type="domain" description="Mediator complex subunit Med13 N-terminal" evidence="9">
    <location>
        <begin position="2"/>
        <end position="329"/>
    </location>
</feature>
<comment type="similarity">
    <text evidence="2">Belongs to the Mediator complex subunit 13 family.</text>
</comment>
<evidence type="ECO:0000256" key="4">
    <source>
        <dbReference type="ARBA" id="ARBA00022491"/>
    </source>
</evidence>
<evidence type="ECO:0000256" key="1">
    <source>
        <dbReference type="ARBA" id="ARBA00004123"/>
    </source>
</evidence>
<protein>
    <recommendedName>
        <fullName evidence="3">Mediator of RNA polymerase II transcription subunit 13</fullName>
    </recommendedName>
</protein>
<evidence type="ECO:0000259" key="9">
    <source>
        <dbReference type="Pfam" id="PF11597"/>
    </source>
</evidence>
<evidence type="ECO:0000256" key="5">
    <source>
        <dbReference type="ARBA" id="ARBA00023015"/>
    </source>
</evidence>